<dbReference type="EMBL" id="CACRTO010000013">
    <property type="protein sequence ID" value="VYU00620.1"/>
    <property type="molecule type" value="Genomic_DNA"/>
</dbReference>
<name>A0A6N3B7E0_9CLOT</name>
<organism evidence="1">
    <name type="scientific">Clostridium tertium</name>
    <dbReference type="NCBI Taxonomy" id="1559"/>
    <lineage>
        <taxon>Bacteria</taxon>
        <taxon>Bacillati</taxon>
        <taxon>Bacillota</taxon>
        <taxon>Clostridia</taxon>
        <taxon>Eubacteriales</taxon>
        <taxon>Clostridiaceae</taxon>
        <taxon>Clostridium</taxon>
    </lineage>
</organism>
<gene>
    <name evidence="1" type="ORF">CTLFYP3_01235</name>
</gene>
<dbReference type="AlphaFoldDB" id="A0A6N3B7E0"/>
<proteinExistence type="predicted"/>
<accession>A0A6N3B7E0</accession>
<dbReference type="RefSeq" id="WP_156625754.1">
    <property type="nucleotide sequence ID" value="NZ_CACRTO010000013.1"/>
</dbReference>
<evidence type="ECO:0000313" key="1">
    <source>
        <dbReference type="EMBL" id="VYU00620.1"/>
    </source>
</evidence>
<protein>
    <submittedName>
        <fullName evidence="1">Uncharacterized protein</fullName>
    </submittedName>
</protein>
<sequence length="71" mass="8343">MESETSKIPFIEIKTYEQAYYYNSDPSDRMNYNKYKVKPEKNKKFKMSKTLGEVIGTSVEGVLEILFSFLD</sequence>
<reference evidence="1" key="1">
    <citation type="submission" date="2019-11" db="EMBL/GenBank/DDBJ databases">
        <authorList>
            <person name="Feng L."/>
        </authorList>
    </citation>
    <scope>NUCLEOTIDE SEQUENCE</scope>
    <source>
        <strain evidence="1">CTertiumLFYP3</strain>
    </source>
</reference>